<evidence type="ECO:0000256" key="1">
    <source>
        <dbReference type="ARBA" id="ARBA00004222"/>
    </source>
</evidence>
<dbReference type="GO" id="GO:0030008">
    <property type="term" value="C:TRAPP complex"/>
    <property type="evidence" value="ECO:0007669"/>
    <property type="project" value="InterPro"/>
</dbReference>
<dbReference type="SUPFAM" id="SSF111126">
    <property type="entry name" value="Ligand-binding domain in the NO signalling and Golgi transport"/>
    <property type="match status" value="1"/>
</dbReference>
<dbReference type="PANTHER" id="PTHR13048">
    <property type="entry name" value="TRAFFICKING PROTEIN PARTICLE COMPLEX SUBUNIT 3"/>
    <property type="match status" value="1"/>
</dbReference>
<dbReference type="Proteomes" id="UP000054937">
    <property type="component" value="Unassembled WGS sequence"/>
</dbReference>
<reference evidence="9 10" key="1">
    <citation type="journal article" date="2015" name="Sci. Rep.">
        <title>Genome of the facultative scuticociliatosis pathogen Pseudocohnilembus persalinus provides insight into its virulence through horizontal gene transfer.</title>
        <authorList>
            <person name="Xiong J."/>
            <person name="Wang G."/>
            <person name="Cheng J."/>
            <person name="Tian M."/>
            <person name="Pan X."/>
            <person name="Warren A."/>
            <person name="Jiang C."/>
            <person name="Yuan D."/>
            <person name="Miao W."/>
        </authorList>
    </citation>
    <scope>NUCLEOTIDE SEQUENCE [LARGE SCALE GENOMIC DNA]</scope>
    <source>
        <strain evidence="9">36N120E</strain>
    </source>
</reference>
<evidence type="ECO:0000313" key="10">
    <source>
        <dbReference type="Proteomes" id="UP000054937"/>
    </source>
</evidence>
<dbReference type="FunCoup" id="A0A0V0QPL8">
    <property type="interactions" value="428"/>
</dbReference>
<evidence type="ECO:0000313" key="9">
    <source>
        <dbReference type="EMBL" id="KRX04217.1"/>
    </source>
</evidence>
<dbReference type="GO" id="GO:0048193">
    <property type="term" value="P:Golgi vesicle transport"/>
    <property type="evidence" value="ECO:0007669"/>
    <property type="project" value="InterPro"/>
</dbReference>
<keyword evidence="5" id="KW-0256">Endoplasmic reticulum</keyword>
<keyword evidence="10" id="KW-1185">Reference proteome</keyword>
<organism evidence="9 10">
    <name type="scientific">Pseudocohnilembus persalinus</name>
    <name type="common">Ciliate</name>
    <dbReference type="NCBI Taxonomy" id="266149"/>
    <lineage>
        <taxon>Eukaryota</taxon>
        <taxon>Sar</taxon>
        <taxon>Alveolata</taxon>
        <taxon>Ciliophora</taxon>
        <taxon>Intramacronucleata</taxon>
        <taxon>Oligohymenophorea</taxon>
        <taxon>Scuticociliatia</taxon>
        <taxon>Philasterida</taxon>
        <taxon>Pseudocohnilembidae</taxon>
        <taxon>Pseudocohnilembus</taxon>
    </lineage>
</organism>
<dbReference type="EMBL" id="LDAU01000120">
    <property type="protein sequence ID" value="KRX04217.1"/>
    <property type="molecule type" value="Genomic_DNA"/>
</dbReference>
<evidence type="ECO:0000256" key="6">
    <source>
        <dbReference type="ARBA" id="ARBA00022892"/>
    </source>
</evidence>
<dbReference type="CDD" id="cd14942">
    <property type="entry name" value="TRAPPC3_bet3"/>
    <property type="match status" value="1"/>
</dbReference>
<accession>A0A0V0QPL8</accession>
<proteinExistence type="inferred from homology"/>
<dbReference type="InterPro" id="IPR007194">
    <property type="entry name" value="TRAPP_component"/>
</dbReference>
<evidence type="ECO:0000256" key="3">
    <source>
        <dbReference type="ARBA" id="ARBA00006218"/>
    </source>
</evidence>
<comment type="similarity">
    <text evidence="3 8">Belongs to the TRAPP small subunits family. BET3 subfamily.</text>
</comment>
<dbReference type="AlphaFoldDB" id="A0A0V0QPL8"/>
<evidence type="ECO:0000256" key="5">
    <source>
        <dbReference type="ARBA" id="ARBA00022824"/>
    </source>
</evidence>
<gene>
    <name evidence="9" type="ORF">PPERSA_11341</name>
</gene>
<comment type="subcellular location">
    <subcellularLocation>
        <location evidence="2">Endoplasmic reticulum</location>
    </subcellularLocation>
    <subcellularLocation>
        <location evidence="1 8">Golgi apparatus</location>
        <location evidence="1 8">cis-Golgi network</location>
    </subcellularLocation>
</comment>
<comment type="function">
    <text evidence="8">May play a role in vesicular transport from endoplasmic reticulum to Golgi.</text>
</comment>
<sequence length="178" mass="20163">MKKAGTGIKSDKINTELLSLTYGAIVSQIIQDSSDIKEANDQLEQMGYNIGRRIIDEYLAKENKICRDYQQMAETIAKNAFDMFLGVKGQVDQFKIEDNGKNISFNIILQDNPLVDFVELTENNQNLEYCNIICGILRGSLATLMVIAKVFYIKDVLKGDDKSIIRVEGKREIIKDED</sequence>
<dbReference type="GO" id="GO:0005794">
    <property type="term" value="C:Golgi apparatus"/>
    <property type="evidence" value="ECO:0007669"/>
    <property type="project" value="UniProtKB-SubCell"/>
</dbReference>
<dbReference type="PIRSF" id="PIRSF018293">
    <property type="entry name" value="TRAPP_I_complex_Bet3"/>
    <property type="match status" value="1"/>
</dbReference>
<evidence type="ECO:0000256" key="4">
    <source>
        <dbReference type="ARBA" id="ARBA00022448"/>
    </source>
</evidence>
<dbReference type="OMA" id="MVQMQVQ"/>
<name>A0A0V0QPL8_PSEPJ</name>
<keyword evidence="7 8" id="KW-0333">Golgi apparatus</keyword>
<evidence type="ECO:0000256" key="7">
    <source>
        <dbReference type="ARBA" id="ARBA00023034"/>
    </source>
</evidence>
<dbReference type="Gene3D" id="3.30.1380.20">
    <property type="entry name" value="Trafficking protein particle complex subunit 3"/>
    <property type="match status" value="1"/>
</dbReference>
<evidence type="ECO:0000256" key="2">
    <source>
        <dbReference type="ARBA" id="ARBA00004240"/>
    </source>
</evidence>
<dbReference type="InterPro" id="IPR016721">
    <property type="entry name" value="Bet3"/>
</dbReference>
<comment type="caution">
    <text evidence="9">The sequence shown here is derived from an EMBL/GenBank/DDBJ whole genome shotgun (WGS) entry which is preliminary data.</text>
</comment>
<evidence type="ECO:0000256" key="8">
    <source>
        <dbReference type="PIRNR" id="PIRNR018293"/>
    </source>
</evidence>
<keyword evidence="6 8" id="KW-0931">ER-Golgi transport</keyword>
<dbReference type="GO" id="GO:0005783">
    <property type="term" value="C:endoplasmic reticulum"/>
    <property type="evidence" value="ECO:0007669"/>
    <property type="project" value="UniProtKB-SubCell"/>
</dbReference>
<dbReference type="Pfam" id="PF04051">
    <property type="entry name" value="TRAPP"/>
    <property type="match status" value="1"/>
</dbReference>
<dbReference type="InParanoid" id="A0A0V0QPL8"/>
<protein>
    <recommendedName>
        <fullName evidence="8">Trafficking protein particle complex subunit</fullName>
    </recommendedName>
</protein>
<keyword evidence="4 8" id="KW-0813">Transport</keyword>
<dbReference type="OrthoDB" id="10262857at2759"/>
<comment type="subunit">
    <text evidence="8">Homodimer.</text>
</comment>
<dbReference type="InterPro" id="IPR024096">
    <property type="entry name" value="NO_sig/Golgi_transp_ligand-bd"/>
</dbReference>